<keyword evidence="3" id="KW-1185">Reference proteome</keyword>
<dbReference type="Proteomes" id="UP000652761">
    <property type="component" value="Unassembled WGS sequence"/>
</dbReference>
<feature type="compositionally biased region" description="Polar residues" evidence="1">
    <location>
        <begin position="92"/>
        <end position="116"/>
    </location>
</feature>
<accession>A0A843XX79</accession>
<feature type="region of interest" description="Disordered" evidence="1">
    <location>
        <begin position="1"/>
        <end position="116"/>
    </location>
</feature>
<evidence type="ECO:0000313" key="3">
    <source>
        <dbReference type="Proteomes" id="UP000652761"/>
    </source>
</evidence>
<reference evidence="2" key="1">
    <citation type="submission" date="2017-07" db="EMBL/GenBank/DDBJ databases">
        <title>Taro Niue Genome Assembly and Annotation.</title>
        <authorList>
            <person name="Atibalentja N."/>
            <person name="Keating K."/>
            <person name="Fields C.J."/>
        </authorList>
    </citation>
    <scope>NUCLEOTIDE SEQUENCE</scope>
    <source>
        <strain evidence="2">Niue_2</strain>
        <tissue evidence="2">Leaf</tissue>
    </source>
</reference>
<evidence type="ECO:0000313" key="2">
    <source>
        <dbReference type="EMBL" id="MQM23632.1"/>
    </source>
</evidence>
<feature type="compositionally biased region" description="Polar residues" evidence="1">
    <location>
        <begin position="36"/>
        <end position="66"/>
    </location>
</feature>
<feature type="compositionally biased region" description="Polar residues" evidence="1">
    <location>
        <begin position="10"/>
        <end position="23"/>
    </location>
</feature>
<name>A0A843XX79_COLES</name>
<evidence type="ECO:0000256" key="1">
    <source>
        <dbReference type="SAM" id="MobiDB-lite"/>
    </source>
</evidence>
<gene>
    <name evidence="2" type="ORF">Taro_056699</name>
</gene>
<organism evidence="2 3">
    <name type="scientific">Colocasia esculenta</name>
    <name type="common">Wild taro</name>
    <name type="synonym">Arum esculentum</name>
    <dbReference type="NCBI Taxonomy" id="4460"/>
    <lineage>
        <taxon>Eukaryota</taxon>
        <taxon>Viridiplantae</taxon>
        <taxon>Streptophyta</taxon>
        <taxon>Embryophyta</taxon>
        <taxon>Tracheophyta</taxon>
        <taxon>Spermatophyta</taxon>
        <taxon>Magnoliopsida</taxon>
        <taxon>Liliopsida</taxon>
        <taxon>Araceae</taxon>
        <taxon>Aroideae</taxon>
        <taxon>Colocasieae</taxon>
        <taxon>Colocasia</taxon>
    </lineage>
</organism>
<comment type="caution">
    <text evidence="2">The sequence shown here is derived from an EMBL/GenBank/DDBJ whole genome shotgun (WGS) entry which is preliminary data.</text>
</comment>
<dbReference type="AlphaFoldDB" id="A0A843XX79"/>
<dbReference type="EMBL" id="NMUH01017148">
    <property type="protein sequence ID" value="MQM23632.1"/>
    <property type="molecule type" value="Genomic_DNA"/>
</dbReference>
<sequence length="116" mass="12508">MHINLEGNAIATNQTTETSNQGGNIAEDFNEHRSSPRGSGTLTRTTTNSSGKHHQNTAAKRCTSTRGQRRTTRNEHNTVLGKTSPAPEPTEKNSGSTSPEFATSQHKAGNNHRQVS</sequence>
<proteinExistence type="predicted"/>
<protein>
    <submittedName>
        <fullName evidence="2">Uncharacterized protein</fullName>
    </submittedName>
</protein>